<dbReference type="EMBL" id="SLWN01000018">
    <property type="protein sequence ID" value="TCO17256.1"/>
    <property type="molecule type" value="Genomic_DNA"/>
</dbReference>
<organism evidence="9 10">
    <name type="scientific">Kribbella steppae</name>
    <dbReference type="NCBI Taxonomy" id="2512223"/>
    <lineage>
        <taxon>Bacteria</taxon>
        <taxon>Bacillati</taxon>
        <taxon>Actinomycetota</taxon>
        <taxon>Actinomycetes</taxon>
        <taxon>Propionibacteriales</taxon>
        <taxon>Kribbellaceae</taxon>
        <taxon>Kribbella</taxon>
    </lineage>
</organism>
<dbReference type="Proteomes" id="UP000294508">
    <property type="component" value="Unassembled WGS sequence"/>
</dbReference>
<reference evidence="9 10" key="1">
    <citation type="journal article" date="2015" name="Stand. Genomic Sci.">
        <title>Genomic Encyclopedia of Bacterial and Archaeal Type Strains, Phase III: the genomes of soil and plant-associated and newly described type strains.</title>
        <authorList>
            <person name="Whitman W.B."/>
            <person name="Woyke T."/>
            <person name="Klenk H.P."/>
            <person name="Zhou Y."/>
            <person name="Lilburn T.G."/>
            <person name="Beck B.J."/>
            <person name="De Vos P."/>
            <person name="Vandamme P."/>
            <person name="Eisen J.A."/>
            <person name="Garrity G."/>
            <person name="Hugenholtz P."/>
            <person name="Kyrpides N.C."/>
        </authorList>
    </citation>
    <scope>NUCLEOTIDE SEQUENCE [LARGE SCALE GENOMIC DNA]</scope>
    <source>
        <strain evidence="9 10">VKM Ac-2572</strain>
    </source>
</reference>
<dbReference type="PANTHER" id="PTHR30472:SF37">
    <property type="entry name" value="FE(3+) DICITRATE TRANSPORT SYSTEM PERMEASE PROTEIN FECD-RELATED"/>
    <property type="match status" value="1"/>
</dbReference>
<feature type="transmembrane region" description="Helical" evidence="8">
    <location>
        <begin position="323"/>
        <end position="341"/>
    </location>
</feature>
<evidence type="ECO:0000313" key="9">
    <source>
        <dbReference type="EMBL" id="TCO17256.1"/>
    </source>
</evidence>
<keyword evidence="6 8" id="KW-1133">Transmembrane helix</keyword>
<feature type="transmembrane region" description="Helical" evidence="8">
    <location>
        <begin position="129"/>
        <end position="151"/>
    </location>
</feature>
<comment type="similarity">
    <text evidence="2">Belongs to the binding-protein-dependent transport system permease family. FecCD subfamily.</text>
</comment>
<evidence type="ECO:0000256" key="2">
    <source>
        <dbReference type="ARBA" id="ARBA00007935"/>
    </source>
</evidence>
<dbReference type="GO" id="GO:0022857">
    <property type="term" value="F:transmembrane transporter activity"/>
    <property type="evidence" value="ECO:0007669"/>
    <property type="project" value="InterPro"/>
</dbReference>
<dbReference type="PANTHER" id="PTHR30472">
    <property type="entry name" value="FERRIC ENTEROBACTIN TRANSPORT SYSTEM PERMEASE PROTEIN"/>
    <property type="match status" value="1"/>
</dbReference>
<accession>A0A4R2GZM5</accession>
<feature type="transmembrane region" description="Helical" evidence="8">
    <location>
        <begin position="105"/>
        <end position="123"/>
    </location>
</feature>
<evidence type="ECO:0000256" key="4">
    <source>
        <dbReference type="ARBA" id="ARBA00022475"/>
    </source>
</evidence>
<feature type="transmembrane region" description="Helical" evidence="8">
    <location>
        <begin position="253"/>
        <end position="282"/>
    </location>
</feature>
<keyword evidence="5 8" id="KW-0812">Transmembrane</keyword>
<dbReference type="GO" id="GO:0005886">
    <property type="term" value="C:plasma membrane"/>
    <property type="evidence" value="ECO:0007669"/>
    <property type="project" value="UniProtKB-SubCell"/>
</dbReference>
<feature type="transmembrane region" description="Helical" evidence="8">
    <location>
        <begin position="76"/>
        <end position="93"/>
    </location>
</feature>
<dbReference type="Gene3D" id="1.10.3470.10">
    <property type="entry name" value="ABC transporter involved in vitamin B12 uptake, BtuC"/>
    <property type="match status" value="1"/>
</dbReference>
<dbReference type="AlphaFoldDB" id="A0A4R2GZM5"/>
<dbReference type="GO" id="GO:0033214">
    <property type="term" value="P:siderophore-iron import into cell"/>
    <property type="evidence" value="ECO:0007669"/>
    <property type="project" value="TreeGrafter"/>
</dbReference>
<evidence type="ECO:0000256" key="7">
    <source>
        <dbReference type="ARBA" id="ARBA00023136"/>
    </source>
</evidence>
<dbReference type="RefSeq" id="WP_132214758.1">
    <property type="nucleotide sequence ID" value="NZ_SLWN01000018.1"/>
</dbReference>
<keyword evidence="10" id="KW-1185">Reference proteome</keyword>
<comment type="caution">
    <text evidence="9">The sequence shown here is derived from an EMBL/GenBank/DDBJ whole genome shotgun (WGS) entry which is preliminary data.</text>
</comment>
<dbReference type="Pfam" id="PF01032">
    <property type="entry name" value="FecCD"/>
    <property type="match status" value="1"/>
</dbReference>
<keyword evidence="7 8" id="KW-0472">Membrane</keyword>
<dbReference type="InterPro" id="IPR037294">
    <property type="entry name" value="ABC_BtuC-like"/>
</dbReference>
<evidence type="ECO:0000256" key="3">
    <source>
        <dbReference type="ARBA" id="ARBA00022448"/>
    </source>
</evidence>
<dbReference type="OrthoDB" id="9782305at2"/>
<evidence type="ECO:0000256" key="1">
    <source>
        <dbReference type="ARBA" id="ARBA00004651"/>
    </source>
</evidence>
<feature type="transmembrane region" description="Helical" evidence="8">
    <location>
        <begin position="294"/>
        <end position="317"/>
    </location>
</feature>
<dbReference type="InterPro" id="IPR000522">
    <property type="entry name" value="ABC_transptr_permease_BtuC"/>
</dbReference>
<evidence type="ECO:0000256" key="8">
    <source>
        <dbReference type="SAM" id="Phobius"/>
    </source>
</evidence>
<evidence type="ECO:0000313" key="10">
    <source>
        <dbReference type="Proteomes" id="UP000294508"/>
    </source>
</evidence>
<evidence type="ECO:0000256" key="5">
    <source>
        <dbReference type="ARBA" id="ARBA00022692"/>
    </source>
</evidence>
<dbReference type="CDD" id="cd06550">
    <property type="entry name" value="TM_ABC_iron-siderophores_like"/>
    <property type="match status" value="1"/>
</dbReference>
<name>A0A4R2GZM5_9ACTN</name>
<comment type="subcellular location">
    <subcellularLocation>
        <location evidence="1">Cell membrane</location>
        <topology evidence="1">Multi-pass membrane protein</topology>
    </subcellularLocation>
</comment>
<dbReference type="FunFam" id="1.10.3470.10:FF:000001">
    <property type="entry name" value="Vitamin B12 ABC transporter permease BtuC"/>
    <property type="match status" value="1"/>
</dbReference>
<proteinExistence type="inferred from homology"/>
<keyword evidence="4" id="KW-1003">Cell membrane</keyword>
<dbReference type="SUPFAM" id="SSF81345">
    <property type="entry name" value="ABC transporter involved in vitamin B12 uptake, BtuC"/>
    <property type="match status" value="1"/>
</dbReference>
<evidence type="ECO:0000256" key="6">
    <source>
        <dbReference type="ARBA" id="ARBA00022989"/>
    </source>
</evidence>
<gene>
    <name evidence="9" type="ORF">EV652_11884</name>
</gene>
<keyword evidence="3" id="KW-0813">Transport</keyword>
<feature type="transmembrane region" description="Helical" evidence="8">
    <location>
        <begin position="163"/>
        <end position="182"/>
    </location>
</feature>
<feature type="transmembrane region" description="Helical" evidence="8">
    <location>
        <begin position="23"/>
        <end position="47"/>
    </location>
</feature>
<sequence length="347" mass="35617">MTVLTEVLPSATIIRRVAYRRRLVVVGLLALVVVASVVSIGIGAVQIDLSRILRALTGTGTLADHRIVVGFRLPRILVGLCVGAGLAVSGVILQAVTRNPLASPAVVGVNGGAGLAALLVLSFSSSAAAIWQVPAAAFAGAALAGGLTYLLSRRDGIVNPGRLALIGVAFGGFSLALIQLIIVTTSFTGDVQAALRWLIGSLWGRTWLHVEQVAPWTLVLIPLAWFLADQLNILGLGDDVPRALGSRLEALKLGLLAIAVALAGSAVAVGGTIAFVGLLAPHLCRRLVGPGHRLLIPASACIGALLVVVADALGRAILPPAEIPVGLFTAVLGAPYFLLQLRKGMHA</sequence>
<protein>
    <submittedName>
        <fullName evidence="9">Iron complex transport system permease protein</fullName>
    </submittedName>
</protein>